<proteinExistence type="predicted"/>
<sequence length="83" mass="9318">MLPERLDLTGFAEIPGDPAYRIHPDGRVASLKKTLPAVLTERRASNPRLSTVRLGGVDVRVRDLLVAVFGTAHDYYERIEDWS</sequence>
<name>A0ABX0SH45_9ACTN</name>
<protein>
    <submittedName>
        <fullName evidence="1">Uncharacterized protein</fullName>
    </submittedName>
</protein>
<organism evidence="1 2">
    <name type="scientific">Brooklawnia cerclae</name>
    <dbReference type="NCBI Taxonomy" id="349934"/>
    <lineage>
        <taxon>Bacteria</taxon>
        <taxon>Bacillati</taxon>
        <taxon>Actinomycetota</taxon>
        <taxon>Actinomycetes</taxon>
        <taxon>Propionibacteriales</taxon>
        <taxon>Propionibacteriaceae</taxon>
        <taxon>Brooklawnia</taxon>
    </lineage>
</organism>
<dbReference type="EMBL" id="JAAMOZ010000001">
    <property type="protein sequence ID" value="NIH57271.1"/>
    <property type="molecule type" value="Genomic_DNA"/>
</dbReference>
<dbReference type="RefSeq" id="WP_167166828.1">
    <property type="nucleotide sequence ID" value="NZ_BAAAOO010000008.1"/>
</dbReference>
<gene>
    <name evidence="1" type="ORF">FB473_001916</name>
</gene>
<evidence type="ECO:0000313" key="2">
    <source>
        <dbReference type="Proteomes" id="UP000749311"/>
    </source>
</evidence>
<evidence type="ECO:0000313" key="1">
    <source>
        <dbReference type="EMBL" id="NIH57271.1"/>
    </source>
</evidence>
<comment type="caution">
    <text evidence="1">The sequence shown here is derived from an EMBL/GenBank/DDBJ whole genome shotgun (WGS) entry which is preliminary data.</text>
</comment>
<reference evidence="1 2" key="1">
    <citation type="submission" date="2020-02" db="EMBL/GenBank/DDBJ databases">
        <title>Sequencing the genomes of 1000 actinobacteria strains.</title>
        <authorList>
            <person name="Klenk H.-P."/>
        </authorList>
    </citation>
    <scope>NUCLEOTIDE SEQUENCE [LARGE SCALE GENOMIC DNA]</scope>
    <source>
        <strain evidence="1 2">DSM 19609</strain>
    </source>
</reference>
<keyword evidence="2" id="KW-1185">Reference proteome</keyword>
<dbReference type="Proteomes" id="UP000749311">
    <property type="component" value="Unassembled WGS sequence"/>
</dbReference>
<accession>A0ABX0SH45</accession>